<proteinExistence type="predicted"/>
<name>A0A4R0ISR6_9ACTN</name>
<sequence>MPPANQTDYHAVVAAKISGPRLAPYLAATEGNVRRALTLYQWSVELSGAVYECLHRFEVILRNALDEQLCRWNAVQRDRQTGRSHSSDWLMDPARLLRRLAGDDIRKAGRRAQTALRGAARAPGHPDVLAQLSFGTWRFLLPDNDPGRQHLWNKALAAAFPSLTGAPSDLVDHVDHIYKLRNRVAHLEPLLNSSMVADRLARMRTVLLAIEPALEMWFVSRQRVTAILKTKP</sequence>
<evidence type="ECO:0008006" key="3">
    <source>
        <dbReference type="Google" id="ProtNLM"/>
    </source>
</evidence>
<organism evidence="1 2">
    <name type="scientific">Kribbella sindirgiensis</name>
    <dbReference type="NCBI Taxonomy" id="1124744"/>
    <lineage>
        <taxon>Bacteria</taxon>
        <taxon>Bacillati</taxon>
        <taxon>Actinomycetota</taxon>
        <taxon>Actinomycetes</taxon>
        <taxon>Propionibacteriales</taxon>
        <taxon>Kribbellaceae</taxon>
        <taxon>Kribbella</taxon>
    </lineage>
</organism>
<accession>A0A4R0ISR6</accession>
<keyword evidence="2" id="KW-1185">Reference proteome</keyword>
<evidence type="ECO:0000313" key="2">
    <source>
        <dbReference type="Proteomes" id="UP000292695"/>
    </source>
</evidence>
<protein>
    <recommendedName>
        <fullName evidence="3">Abi family protein</fullName>
    </recommendedName>
</protein>
<comment type="caution">
    <text evidence="1">The sequence shown here is derived from an EMBL/GenBank/DDBJ whole genome shotgun (WGS) entry which is preliminary data.</text>
</comment>
<dbReference type="AlphaFoldDB" id="A0A4R0ISR6"/>
<dbReference type="Proteomes" id="UP000292695">
    <property type="component" value="Unassembled WGS sequence"/>
</dbReference>
<dbReference type="OrthoDB" id="3418622at2"/>
<dbReference type="EMBL" id="SJKA01000003">
    <property type="protein sequence ID" value="TCC36891.1"/>
    <property type="molecule type" value="Genomic_DNA"/>
</dbReference>
<evidence type="ECO:0000313" key="1">
    <source>
        <dbReference type="EMBL" id="TCC36891.1"/>
    </source>
</evidence>
<reference evidence="1 2" key="1">
    <citation type="submission" date="2019-02" db="EMBL/GenBank/DDBJ databases">
        <title>Kribbella capetownensis sp. nov. and Kribbella speibonae sp. nov., isolated from soil.</title>
        <authorList>
            <person name="Curtis S.M."/>
            <person name="Norton I."/>
            <person name="Everest G.J."/>
            <person name="Meyers P.R."/>
        </authorList>
    </citation>
    <scope>NUCLEOTIDE SEQUENCE [LARGE SCALE GENOMIC DNA]</scope>
    <source>
        <strain evidence="1 2">DSM 27082</strain>
    </source>
</reference>
<dbReference type="RefSeq" id="WP_131286239.1">
    <property type="nucleotide sequence ID" value="NZ_SJKA01000003.1"/>
</dbReference>
<gene>
    <name evidence="1" type="ORF">E0H50_09370</name>
</gene>